<dbReference type="EMBL" id="JAATIP010000234">
    <property type="protein sequence ID" value="KAF4357613.1"/>
    <property type="molecule type" value="Genomic_DNA"/>
</dbReference>
<feature type="compositionally biased region" description="Basic and acidic residues" evidence="3">
    <location>
        <begin position="292"/>
        <end position="332"/>
    </location>
</feature>
<feature type="region of interest" description="Disordered" evidence="3">
    <location>
        <begin position="246"/>
        <end position="332"/>
    </location>
</feature>
<reference evidence="4 5" key="1">
    <citation type="journal article" date="2020" name="bioRxiv">
        <title>Sequence and annotation of 42 cannabis genomes reveals extensive copy number variation in cannabinoid synthesis and pathogen resistance genes.</title>
        <authorList>
            <person name="Mckernan K.J."/>
            <person name="Helbert Y."/>
            <person name="Kane L.T."/>
            <person name="Ebling H."/>
            <person name="Zhang L."/>
            <person name="Liu B."/>
            <person name="Eaton Z."/>
            <person name="Mclaughlin S."/>
            <person name="Kingan S."/>
            <person name="Baybayan P."/>
            <person name="Concepcion G."/>
            <person name="Jordan M."/>
            <person name="Riva A."/>
            <person name="Barbazuk W."/>
            <person name="Harkins T."/>
        </authorList>
    </citation>
    <scope>NUCLEOTIDE SEQUENCE [LARGE SCALE GENOMIC DNA]</scope>
    <source>
        <strain evidence="5">cv. Jamaican Lion 4</strain>
        <tissue evidence="4">Leaf</tissue>
    </source>
</reference>
<feature type="compositionally biased region" description="Basic and acidic residues" evidence="3">
    <location>
        <begin position="361"/>
        <end position="398"/>
    </location>
</feature>
<dbReference type="InterPro" id="IPR030513">
    <property type="entry name" value="Dehydrin_CS"/>
</dbReference>
<evidence type="ECO:0000256" key="2">
    <source>
        <dbReference type="RuleBase" id="RU003995"/>
    </source>
</evidence>
<feature type="region of interest" description="Disordered" evidence="3">
    <location>
        <begin position="345"/>
        <end position="398"/>
    </location>
</feature>
<dbReference type="PANTHER" id="PTHR33346">
    <property type="entry name" value="DEHYDRIN XERO 2-RELATED"/>
    <property type="match status" value="1"/>
</dbReference>
<comment type="similarity">
    <text evidence="1 2">Belongs to the plant dehydrin family.</text>
</comment>
<comment type="caution">
    <text evidence="4">The sequence shown here is derived from an EMBL/GenBank/DDBJ whole genome shotgun (WGS) entry which is preliminary data.</text>
</comment>
<dbReference type="PANTHER" id="PTHR33346:SF42">
    <property type="entry name" value="DEHYDRIN XERO 1"/>
    <property type="match status" value="1"/>
</dbReference>
<gene>
    <name evidence="4" type="ORF">F8388_007149</name>
</gene>
<accession>A0A7J6EGN3</accession>
<dbReference type="Proteomes" id="UP000525078">
    <property type="component" value="Unassembled WGS sequence"/>
</dbReference>
<evidence type="ECO:0000313" key="4">
    <source>
        <dbReference type="EMBL" id="KAF4357613.1"/>
    </source>
</evidence>
<evidence type="ECO:0000313" key="5">
    <source>
        <dbReference type="Proteomes" id="UP000525078"/>
    </source>
</evidence>
<dbReference type="InterPro" id="IPR000167">
    <property type="entry name" value="Dehydrin"/>
</dbReference>
<dbReference type="GO" id="GO:0009737">
    <property type="term" value="P:response to abscisic acid"/>
    <property type="evidence" value="ECO:0007669"/>
    <property type="project" value="TreeGrafter"/>
</dbReference>
<dbReference type="PROSITE" id="PS00823">
    <property type="entry name" value="DEHYDRIN_2"/>
    <property type="match status" value="1"/>
</dbReference>
<proteinExistence type="inferred from homology"/>
<dbReference type="GO" id="GO:0009414">
    <property type="term" value="P:response to water deprivation"/>
    <property type="evidence" value="ECO:0007669"/>
    <property type="project" value="UniProtKB-ARBA"/>
</dbReference>
<evidence type="ECO:0000256" key="1">
    <source>
        <dbReference type="ARBA" id="ARBA00008403"/>
    </source>
</evidence>
<name>A0A7J6EGN3_CANSA</name>
<dbReference type="AlphaFoldDB" id="A0A7J6EGN3"/>
<sequence>MTDEELIEFVRSMMSSMELRMEQRYKAQLKELDAILERYCPSTEALLDSSSQPDSPEEALDIAVDKDLIRDGSKAQPKLNRSSLEVEEKLSARMEIGVSRISPGLDRAIRSSCVYIQEDDASGVFVDRKMVLREIVFSVNGGSPLESIHTPQKDRRRIFDRGRQWIFDRRRRTNFDEDERTERVTGGRREAWSRRIESQIAQWQTEATTILAVYSLHTMAEKHQAENGGETADTGCGMFDFLKKKENDKPQQPQEEVAKKDQHHQSRDADSSSSSSDEEDGNGEKRKKKGLKDKIKERISGKKEGEHTDDVHATEIKTNNHIENEKTVNPEEKGFLEKIKDKLPGQHKKAENHGANAECGAEGHKSHDDESKEKKGIFEKIKEKLPVGHKEEERAKEN</sequence>
<feature type="compositionally biased region" description="Basic and acidic residues" evidence="3">
    <location>
        <begin position="256"/>
        <end position="270"/>
    </location>
</feature>
<protein>
    <submittedName>
        <fullName evidence="4">Uncharacterized protein</fullName>
    </submittedName>
</protein>
<dbReference type="Pfam" id="PF00257">
    <property type="entry name" value="Dehydrin"/>
    <property type="match status" value="1"/>
</dbReference>
<dbReference type="PROSITE" id="PS00315">
    <property type="entry name" value="DEHYDRIN_1"/>
    <property type="match status" value="1"/>
</dbReference>
<organism evidence="4 5">
    <name type="scientific">Cannabis sativa</name>
    <name type="common">Hemp</name>
    <name type="synonym">Marijuana</name>
    <dbReference type="NCBI Taxonomy" id="3483"/>
    <lineage>
        <taxon>Eukaryota</taxon>
        <taxon>Viridiplantae</taxon>
        <taxon>Streptophyta</taxon>
        <taxon>Embryophyta</taxon>
        <taxon>Tracheophyta</taxon>
        <taxon>Spermatophyta</taxon>
        <taxon>Magnoliopsida</taxon>
        <taxon>eudicotyledons</taxon>
        <taxon>Gunneridae</taxon>
        <taxon>Pentapetalae</taxon>
        <taxon>rosids</taxon>
        <taxon>fabids</taxon>
        <taxon>Rosales</taxon>
        <taxon>Cannabaceae</taxon>
        <taxon>Cannabis</taxon>
    </lineage>
</organism>
<dbReference type="GO" id="GO:0009631">
    <property type="term" value="P:cold acclimation"/>
    <property type="evidence" value="ECO:0007669"/>
    <property type="project" value="TreeGrafter"/>
</dbReference>
<dbReference type="GO" id="GO:0005829">
    <property type="term" value="C:cytosol"/>
    <property type="evidence" value="ECO:0007669"/>
    <property type="project" value="TreeGrafter"/>
</dbReference>
<evidence type="ECO:0000256" key="3">
    <source>
        <dbReference type="SAM" id="MobiDB-lite"/>
    </source>
</evidence>